<dbReference type="PANTHER" id="PTHR42879:SF2">
    <property type="entry name" value="3-OXOACYL-[ACYL-CARRIER-PROTEIN] REDUCTASE FABG"/>
    <property type="match status" value="1"/>
</dbReference>
<dbReference type="InterPro" id="IPR002347">
    <property type="entry name" value="SDR_fam"/>
</dbReference>
<protein>
    <recommendedName>
        <fullName evidence="3">3-oxoacyl-[acyl-carrier-protein] reductase</fullName>
        <ecNumber evidence="3">1.1.1.100</ecNumber>
    </recommendedName>
</protein>
<evidence type="ECO:0000256" key="1">
    <source>
        <dbReference type="ARBA" id="ARBA00006484"/>
    </source>
</evidence>
<dbReference type="PROSITE" id="PS00061">
    <property type="entry name" value="ADH_SHORT"/>
    <property type="match status" value="1"/>
</dbReference>
<dbReference type="Gene3D" id="3.40.50.720">
    <property type="entry name" value="NAD(P)-binding Rossmann-like Domain"/>
    <property type="match status" value="1"/>
</dbReference>
<evidence type="ECO:0000256" key="3">
    <source>
        <dbReference type="RuleBase" id="RU366074"/>
    </source>
</evidence>
<dbReference type="InterPro" id="IPR011284">
    <property type="entry name" value="3oxo_ACP_reduc"/>
</dbReference>
<evidence type="ECO:0000256" key="2">
    <source>
        <dbReference type="ARBA" id="ARBA00023002"/>
    </source>
</evidence>
<dbReference type="NCBIfam" id="TIGR01830">
    <property type="entry name" value="3oxo_ACP_reduc"/>
    <property type="match status" value="1"/>
</dbReference>
<dbReference type="SUPFAM" id="SSF51735">
    <property type="entry name" value="NAD(P)-binding Rossmann-fold domains"/>
    <property type="match status" value="1"/>
</dbReference>
<dbReference type="EMBL" id="JARJLM010000351">
    <property type="protein sequence ID" value="MDF3835337.1"/>
    <property type="molecule type" value="Genomic_DNA"/>
</dbReference>
<dbReference type="GO" id="GO:0004316">
    <property type="term" value="F:3-oxoacyl-[acyl-carrier-protein] reductase (NADPH) activity"/>
    <property type="evidence" value="ECO:0007669"/>
    <property type="project" value="UniProtKB-EC"/>
</dbReference>
<dbReference type="SMART" id="SM00822">
    <property type="entry name" value="PKS_KR"/>
    <property type="match status" value="1"/>
</dbReference>
<dbReference type="CDD" id="cd05333">
    <property type="entry name" value="BKR_SDR_c"/>
    <property type="match status" value="1"/>
</dbReference>
<keyword evidence="3" id="KW-0443">Lipid metabolism</keyword>
<feature type="domain" description="Ketoreductase" evidence="4">
    <location>
        <begin position="10"/>
        <end position="195"/>
    </location>
</feature>
<evidence type="ECO:0000259" key="4">
    <source>
        <dbReference type="SMART" id="SM00822"/>
    </source>
</evidence>
<keyword evidence="3" id="KW-0276">Fatty acid metabolism</keyword>
<organism evidence="5 6">
    <name type="scientific">Cupriavidus basilensis</name>
    <dbReference type="NCBI Taxonomy" id="68895"/>
    <lineage>
        <taxon>Bacteria</taxon>
        <taxon>Pseudomonadati</taxon>
        <taxon>Pseudomonadota</taxon>
        <taxon>Betaproteobacteria</taxon>
        <taxon>Burkholderiales</taxon>
        <taxon>Burkholderiaceae</taxon>
        <taxon>Cupriavidus</taxon>
    </lineage>
</organism>
<proteinExistence type="inferred from homology"/>
<evidence type="ECO:0000313" key="5">
    <source>
        <dbReference type="EMBL" id="MDF3835337.1"/>
    </source>
</evidence>
<keyword evidence="6" id="KW-1185">Reference proteome</keyword>
<dbReference type="EC" id="1.1.1.100" evidence="3"/>
<dbReference type="PRINTS" id="PR00080">
    <property type="entry name" value="SDRFAMILY"/>
</dbReference>
<keyword evidence="2 3" id="KW-0560">Oxidoreductase</keyword>
<dbReference type="PRINTS" id="PR00081">
    <property type="entry name" value="GDHRDH"/>
</dbReference>
<comment type="pathway">
    <text evidence="3">Lipid metabolism; fatty acid biosynthesis.</text>
</comment>
<dbReference type="InterPro" id="IPR020904">
    <property type="entry name" value="Sc_DH/Rdtase_CS"/>
</dbReference>
<dbReference type="InterPro" id="IPR050259">
    <property type="entry name" value="SDR"/>
</dbReference>
<comment type="catalytic activity">
    <reaction evidence="3">
        <text>a (3R)-hydroxyacyl-[ACP] + NADP(+) = a 3-oxoacyl-[ACP] + NADPH + H(+)</text>
        <dbReference type="Rhea" id="RHEA:17397"/>
        <dbReference type="Rhea" id="RHEA-COMP:9916"/>
        <dbReference type="Rhea" id="RHEA-COMP:9945"/>
        <dbReference type="ChEBI" id="CHEBI:15378"/>
        <dbReference type="ChEBI" id="CHEBI:57783"/>
        <dbReference type="ChEBI" id="CHEBI:58349"/>
        <dbReference type="ChEBI" id="CHEBI:78776"/>
        <dbReference type="ChEBI" id="CHEBI:78827"/>
        <dbReference type="EC" id="1.1.1.100"/>
    </reaction>
</comment>
<keyword evidence="3" id="KW-0275">Fatty acid biosynthesis</keyword>
<dbReference type="PANTHER" id="PTHR42879">
    <property type="entry name" value="3-OXOACYL-(ACYL-CARRIER-PROTEIN) REDUCTASE"/>
    <property type="match status" value="1"/>
</dbReference>
<dbReference type="RefSeq" id="WP_276266150.1">
    <property type="nucleotide sequence ID" value="NZ_JARJLM010000351.1"/>
</dbReference>
<comment type="similarity">
    <text evidence="1 3">Belongs to the short-chain dehydrogenases/reductases (SDR) family.</text>
</comment>
<comment type="subunit">
    <text evidence="3">Homotetramer.</text>
</comment>
<dbReference type="NCBIfam" id="NF009466">
    <property type="entry name" value="PRK12826.1-2"/>
    <property type="match status" value="1"/>
</dbReference>
<comment type="function">
    <text evidence="3">Catalyzes the NADPH-dependent reduction of beta-ketoacyl-ACP substrates to beta-hydroxyacyl-ACP products, the first reductive step in the elongation cycle of fatty acid biosynthesis.</text>
</comment>
<evidence type="ECO:0000313" key="6">
    <source>
        <dbReference type="Proteomes" id="UP001216674"/>
    </source>
</evidence>
<dbReference type="InterPro" id="IPR057326">
    <property type="entry name" value="KR_dom"/>
</dbReference>
<dbReference type="Proteomes" id="UP001216674">
    <property type="component" value="Unassembled WGS sequence"/>
</dbReference>
<accession>A0ABT6ARV5</accession>
<keyword evidence="3" id="KW-0444">Lipid biosynthesis</keyword>
<reference evidence="5 6" key="1">
    <citation type="submission" date="2023-03" db="EMBL/GenBank/DDBJ databases">
        <title>Draft assemblies of triclosan tolerant bacteria isolated from returned activated sludge.</title>
        <authorList>
            <person name="Van Hamelsveld S."/>
        </authorList>
    </citation>
    <scope>NUCLEOTIDE SEQUENCE [LARGE SCALE GENOMIC DNA]</scope>
    <source>
        <strain evidence="5 6">GW210010_S58</strain>
    </source>
</reference>
<comment type="caution">
    <text evidence="5">The sequence shown here is derived from an EMBL/GenBank/DDBJ whole genome shotgun (WGS) entry which is preliminary data.</text>
</comment>
<name>A0ABT6ARV5_9BURK</name>
<keyword evidence="3" id="KW-0521">NADP</keyword>
<sequence length="251" mass="26707">MNNAFEFNQPVAIVSGGSRGIGRAACAALAEAGYAISYCYRSPGEAALETKASIEAIGMPCLALQCDVSDAGECDTYFKTTLKHFGRVDVLVNCAGITRDASLLSMRFEDWSDVLNTNLTGTFNLCRSAAFHFIKRKSGTIINIASVAGVFGNAGQTNYSASKAGIIGFTKALAKEVALHGVRANVVAPGYIETDMTLDLGEKIKTAMLERIPLKRFGRPEEIGAMIRFLASPDAAYITGQVFQVDGGIII</sequence>
<dbReference type="Pfam" id="PF13561">
    <property type="entry name" value="adh_short_C2"/>
    <property type="match status" value="1"/>
</dbReference>
<gene>
    <name evidence="5" type="primary">fabG</name>
    <name evidence="5" type="ORF">P3W85_20605</name>
</gene>
<dbReference type="InterPro" id="IPR036291">
    <property type="entry name" value="NAD(P)-bd_dom_sf"/>
</dbReference>